<dbReference type="OrthoDB" id="74813at2759"/>
<evidence type="ECO:0008006" key="4">
    <source>
        <dbReference type="Google" id="ProtNLM"/>
    </source>
</evidence>
<organism evidence="2 3">
    <name type="scientific">Paxillus rubicundulus Ve08.2h10</name>
    <dbReference type="NCBI Taxonomy" id="930991"/>
    <lineage>
        <taxon>Eukaryota</taxon>
        <taxon>Fungi</taxon>
        <taxon>Dikarya</taxon>
        <taxon>Basidiomycota</taxon>
        <taxon>Agaricomycotina</taxon>
        <taxon>Agaricomycetes</taxon>
        <taxon>Agaricomycetidae</taxon>
        <taxon>Boletales</taxon>
        <taxon>Paxilineae</taxon>
        <taxon>Paxillaceae</taxon>
        <taxon>Paxillus</taxon>
    </lineage>
</organism>
<sequence>MRVKISINPPFPALRAWFTIPSPSNRGPSCHDRSGATVYSLKSLLCSSLPTLCGVAPSSLRLSIDEFELLDDSELTIVRDGDLVCIDATTMTRSGGRLTVPGRNMAVPEGSTSSHEFKSLPGLHQTKAGPGSTPLNSNKRKRHASSTSGSGTETSSSSSSSSSSSESESASESSTTSESSDSESGASIPRTTPPVQKTSELTGPTKFQTREQPKFKHSSEPGPQAVRSTATLVPPGYGKPQTRSRNLRRRLKRSHEREATTPDETGPVSGANAIVPETTGSQNKEGADEVIPHVTYTTNALLSLPSLSLRNKNKAKNFKALIGKPLPPRIIFADLESVASTSATGSTATPGCSTPAELCKPQMPDGTTQQATPSLVPPLIPPSSRPSLPPNLFVTSVDVEAGLHRPKKKQKMRVEYGEAFEGDYRHNIDSGAKREVDDIGGGDVALDYDGGVNEGAVGEVTAQSIPLDSDMDVAALESFANKSWATLPKITKEEQVVPGRVVGYKALGIHPATHTPEFLLTLVRVLSLSTDPASKKLFVHPLHPHDALSPRWLLGEYEKEGGEVEAEEEHPWEAIVNGDWRLVER</sequence>
<keyword evidence="3" id="KW-1185">Reference proteome</keyword>
<evidence type="ECO:0000313" key="2">
    <source>
        <dbReference type="EMBL" id="KIK95456.1"/>
    </source>
</evidence>
<dbReference type="Proteomes" id="UP000054538">
    <property type="component" value="Unassembled WGS sequence"/>
</dbReference>
<dbReference type="HOGENOM" id="CLU_017235_0_0_1"/>
<feature type="compositionally biased region" description="Basic and acidic residues" evidence="1">
    <location>
        <begin position="208"/>
        <end position="219"/>
    </location>
</feature>
<dbReference type="InParanoid" id="A0A0D0DYV7"/>
<dbReference type="STRING" id="930991.A0A0D0DYV7"/>
<accession>A0A0D0DYV7</accession>
<reference evidence="3" key="2">
    <citation type="submission" date="2015-01" db="EMBL/GenBank/DDBJ databases">
        <title>Evolutionary Origins and Diversification of the Mycorrhizal Mutualists.</title>
        <authorList>
            <consortium name="DOE Joint Genome Institute"/>
            <consortium name="Mycorrhizal Genomics Consortium"/>
            <person name="Kohler A."/>
            <person name="Kuo A."/>
            <person name="Nagy L.G."/>
            <person name="Floudas D."/>
            <person name="Copeland A."/>
            <person name="Barry K.W."/>
            <person name="Cichocki N."/>
            <person name="Veneault-Fourrey C."/>
            <person name="LaButti K."/>
            <person name="Lindquist E.A."/>
            <person name="Lipzen A."/>
            <person name="Lundell T."/>
            <person name="Morin E."/>
            <person name="Murat C."/>
            <person name="Riley R."/>
            <person name="Ohm R."/>
            <person name="Sun H."/>
            <person name="Tunlid A."/>
            <person name="Henrissat B."/>
            <person name="Grigoriev I.V."/>
            <person name="Hibbett D.S."/>
            <person name="Martin F."/>
        </authorList>
    </citation>
    <scope>NUCLEOTIDE SEQUENCE [LARGE SCALE GENOMIC DNA]</scope>
    <source>
        <strain evidence="3">Ve08.2h10</strain>
    </source>
</reference>
<evidence type="ECO:0000313" key="3">
    <source>
        <dbReference type="Proteomes" id="UP000054538"/>
    </source>
</evidence>
<evidence type="ECO:0000256" key="1">
    <source>
        <dbReference type="SAM" id="MobiDB-lite"/>
    </source>
</evidence>
<name>A0A0D0DYV7_9AGAM</name>
<gene>
    <name evidence="2" type="ORF">PAXRUDRAFT_827011</name>
</gene>
<dbReference type="AlphaFoldDB" id="A0A0D0DYV7"/>
<feature type="compositionally biased region" description="Polar residues" evidence="1">
    <location>
        <begin position="189"/>
        <end position="207"/>
    </location>
</feature>
<dbReference type="EMBL" id="KN825041">
    <property type="protein sequence ID" value="KIK95456.1"/>
    <property type="molecule type" value="Genomic_DNA"/>
</dbReference>
<reference evidence="2 3" key="1">
    <citation type="submission" date="2014-04" db="EMBL/GenBank/DDBJ databases">
        <authorList>
            <consortium name="DOE Joint Genome Institute"/>
            <person name="Kuo A."/>
            <person name="Kohler A."/>
            <person name="Jargeat P."/>
            <person name="Nagy L.G."/>
            <person name="Floudas D."/>
            <person name="Copeland A."/>
            <person name="Barry K.W."/>
            <person name="Cichocki N."/>
            <person name="Veneault-Fourrey C."/>
            <person name="LaButti K."/>
            <person name="Lindquist E.A."/>
            <person name="Lipzen A."/>
            <person name="Lundell T."/>
            <person name="Morin E."/>
            <person name="Murat C."/>
            <person name="Sun H."/>
            <person name="Tunlid A."/>
            <person name="Henrissat B."/>
            <person name="Grigoriev I.V."/>
            <person name="Hibbett D.S."/>
            <person name="Martin F."/>
            <person name="Nordberg H.P."/>
            <person name="Cantor M.N."/>
            <person name="Hua S.X."/>
        </authorList>
    </citation>
    <scope>NUCLEOTIDE SEQUENCE [LARGE SCALE GENOMIC DNA]</scope>
    <source>
        <strain evidence="2 3">Ve08.2h10</strain>
    </source>
</reference>
<protein>
    <recommendedName>
        <fullName evidence="4">Coilin</fullName>
    </recommendedName>
</protein>
<feature type="compositionally biased region" description="Low complexity" evidence="1">
    <location>
        <begin position="145"/>
        <end position="187"/>
    </location>
</feature>
<proteinExistence type="predicted"/>
<feature type="compositionally biased region" description="Basic residues" evidence="1">
    <location>
        <begin position="245"/>
        <end position="254"/>
    </location>
</feature>
<feature type="region of interest" description="Disordered" evidence="1">
    <location>
        <begin position="93"/>
        <end position="285"/>
    </location>
</feature>